<dbReference type="RefSeq" id="WP_379535652.1">
    <property type="nucleotide sequence ID" value="NZ_JBHSBI010000051.1"/>
</dbReference>
<evidence type="ECO:0000256" key="6">
    <source>
        <dbReference type="SAM" id="Phobius"/>
    </source>
</evidence>
<dbReference type="Pfam" id="PF13462">
    <property type="entry name" value="Thioredoxin_4"/>
    <property type="match status" value="1"/>
</dbReference>
<dbReference type="EMBL" id="JBHSBI010000051">
    <property type="protein sequence ID" value="MFC4015851.1"/>
    <property type="molecule type" value="Genomic_DNA"/>
</dbReference>
<feature type="transmembrane region" description="Helical" evidence="6">
    <location>
        <begin position="7"/>
        <end position="28"/>
    </location>
</feature>
<dbReference type="Gene3D" id="3.40.30.10">
    <property type="entry name" value="Glutaredoxin"/>
    <property type="match status" value="1"/>
</dbReference>
<keyword evidence="2" id="KW-0732">Signal</keyword>
<dbReference type="PANTHER" id="PTHR13887">
    <property type="entry name" value="GLUTATHIONE S-TRANSFERASE KAPPA"/>
    <property type="match status" value="1"/>
</dbReference>
<keyword evidence="6" id="KW-0472">Membrane</keyword>
<evidence type="ECO:0000256" key="3">
    <source>
        <dbReference type="ARBA" id="ARBA00023002"/>
    </source>
</evidence>
<dbReference type="Proteomes" id="UP001595851">
    <property type="component" value="Unassembled WGS sequence"/>
</dbReference>
<keyword evidence="6" id="KW-0812">Transmembrane</keyword>
<evidence type="ECO:0000256" key="1">
    <source>
        <dbReference type="ARBA" id="ARBA00005791"/>
    </source>
</evidence>
<evidence type="ECO:0000313" key="8">
    <source>
        <dbReference type="EMBL" id="MFC4015851.1"/>
    </source>
</evidence>
<comment type="similarity">
    <text evidence="1">Belongs to the thioredoxin family. DsbA subfamily.</text>
</comment>
<dbReference type="InterPro" id="IPR036249">
    <property type="entry name" value="Thioredoxin-like_sf"/>
</dbReference>
<reference evidence="9" key="1">
    <citation type="journal article" date="2019" name="Int. J. Syst. Evol. Microbiol.">
        <title>The Global Catalogue of Microorganisms (GCM) 10K type strain sequencing project: providing services to taxonomists for standard genome sequencing and annotation.</title>
        <authorList>
            <consortium name="The Broad Institute Genomics Platform"/>
            <consortium name="The Broad Institute Genome Sequencing Center for Infectious Disease"/>
            <person name="Wu L."/>
            <person name="Ma J."/>
        </authorList>
    </citation>
    <scope>NUCLEOTIDE SEQUENCE [LARGE SCALE GENOMIC DNA]</scope>
    <source>
        <strain evidence="9">TBRC 1276</strain>
    </source>
</reference>
<evidence type="ECO:0000259" key="7">
    <source>
        <dbReference type="PROSITE" id="PS51352"/>
    </source>
</evidence>
<organism evidence="8 9">
    <name type="scientific">Nonomuraea purpurea</name>
    <dbReference type="NCBI Taxonomy" id="1849276"/>
    <lineage>
        <taxon>Bacteria</taxon>
        <taxon>Bacillati</taxon>
        <taxon>Actinomycetota</taxon>
        <taxon>Actinomycetes</taxon>
        <taxon>Streptosporangiales</taxon>
        <taxon>Streptosporangiaceae</taxon>
        <taxon>Nonomuraea</taxon>
    </lineage>
</organism>
<keyword evidence="5" id="KW-0676">Redox-active center</keyword>
<proteinExistence type="inferred from homology"/>
<dbReference type="InterPro" id="IPR013766">
    <property type="entry name" value="Thioredoxin_domain"/>
</dbReference>
<gene>
    <name evidence="8" type="ORF">ACFOY2_52180</name>
</gene>
<comment type="caution">
    <text evidence="8">The sequence shown here is derived from an EMBL/GenBank/DDBJ whole genome shotgun (WGS) entry which is preliminary data.</text>
</comment>
<protein>
    <submittedName>
        <fullName evidence="8">DsbA family protein</fullName>
    </submittedName>
</protein>
<evidence type="ECO:0000256" key="5">
    <source>
        <dbReference type="ARBA" id="ARBA00023284"/>
    </source>
</evidence>
<evidence type="ECO:0000256" key="2">
    <source>
        <dbReference type="ARBA" id="ARBA00022729"/>
    </source>
</evidence>
<keyword evidence="3" id="KW-0560">Oxidoreductase</keyword>
<dbReference type="InterPro" id="IPR012336">
    <property type="entry name" value="Thioredoxin-like_fold"/>
</dbReference>
<dbReference type="SUPFAM" id="SSF52833">
    <property type="entry name" value="Thioredoxin-like"/>
    <property type="match status" value="1"/>
</dbReference>
<evidence type="ECO:0000313" key="9">
    <source>
        <dbReference type="Proteomes" id="UP001595851"/>
    </source>
</evidence>
<dbReference type="PANTHER" id="PTHR13887:SF14">
    <property type="entry name" value="DISULFIDE BOND FORMATION PROTEIN D"/>
    <property type="match status" value="1"/>
</dbReference>
<accession>A0ABV8GSB7</accession>
<feature type="domain" description="Thioredoxin" evidence="7">
    <location>
        <begin position="27"/>
        <end position="225"/>
    </location>
</feature>
<name>A0ABV8GSB7_9ACTN</name>
<dbReference type="PROSITE" id="PS51352">
    <property type="entry name" value="THIOREDOXIN_2"/>
    <property type="match status" value="1"/>
</dbReference>
<keyword evidence="6" id="KW-1133">Transmembrane helix</keyword>
<sequence>MTTNLKISLGIGAVIAVIVALIVAAVAMTGQNTPAAAPATASGPPTVPSEFLVREDSHRLSTASDDKVTLVEFLDFECEACGAVFPHMERVKAEYAGRINLVVRYFPMPGHRNADLAARVAEAAARQDKFEAMYLRLFQTQKQWGEASESKEKYFLDLAEEAGLDMTAFKRDLDAAETAERVKKDQGDGLALGVQGTPTIFFNGAPLDVEPSYENLKAKIDAALRS</sequence>
<evidence type="ECO:0000256" key="4">
    <source>
        <dbReference type="ARBA" id="ARBA00023157"/>
    </source>
</evidence>
<keyword evidence="9" id="KW-1185">Reference proteome</keyword>
<keyword evidence="4" id="KW-1015">Disulfide bond</keyword>